<dbReference type="InterPro" id="IPR020004">
    <property type="entry name" value="UDP-GlcNAc_Epase"/>
</dbReference>
<protein>
    <submittedName>
        <fullName evidence="2">GDP/UDP-N,N'-diacetylbacillosamine 2-epimerase</fullName>
    </submittedName>
</protein>
<dbReference type="GO" id="GO:0004553">
    <property type="term" value="F:hydrolase activity, hydrolyzing O-glycosyl compounds"/>
    <property type="evidence" value="ECO:0007669"/>
    <property type="project" value="InterPro"/>
</dbReference>
<dbReference type="KEGG" id="cbar:PATL70BA_2644"/>
<dbReference type="EMBL" id="LR130778">
    <property type="protein sequence ID" value="VDN48546.1"/>
    <property type="molecule type" value="Genomic_DNA"/>
</dbReference>
<sequence length="389" mass="43337">MKKVISILTTTRADYGLLKPIILKLKLVEAFDIRVVVTGTHLSTEFGSTKNELYEDGIIVDQEIEILDDGDSALSVTNTMGNALIKFGKYFNHIKPDMLIILGDRYETLAIAIAAMNQRILIAHLYGGELTEGAIDDSIRHAITKLSYLHFTSTEAYRKRVIQLGEAPERVFCVGGMGVENAKHVLTMTKRELENSLDFLLDQPFAVVTFHPETLQDHKAKEYFTEVLSALEKHKDMKYIITKANADAEGRIINQMIDDFAMNSRNCIAVASLGTRRYLSALKYASMVIGNSSSGLLEVPSFGIPTINIGQRQKGRIQATSVINCEPRCEDISMAMDKATSEAFISIAKTTINPYGNGETSDRIVEIIGRFLFQETLNLEKNFYDCEGI</sequence>
<dbReference type="AlphaFoldDB" id="A0A3P7S102"/>
<dbReference type="PANTHER" id="PTHR43174">
    <property type="entry name" value="UDP-N-ACETYLGLUCOSAMINE 2-EPIMERASE"/>
    <property type="match status" value="1"/>
</dbReference>
<dbReference type="Proteomes" id="UP000279029">
    <property type="component" value="Chromosome"/>
</dbReference>
<proteinExistence type="predicted"/>
<feature type="domain" description="UDP-N-acetylglucosamine 2-epimerase" evidence="1">
    <location>
        <begin position="29"/>
        <end position="368"/>
    </location>
</feature>
<evidence type="ECO:0000313" key="2">
    <source>
        <dbReference type="EMBL" id="VDN48546.1"/>
    </source>
</evidence>
<dbReference type="Pfam" id="PF02350">
    <property type="entry name" value="Epimerase_2"/>
    <property type="match status" value="1"/>
</dbReference>
<evidence type="ECO:0000313" key="3">
    <source>
        <dbReference type="Proteomes" id="UP000279029"/>
    </source>
</evidence>
<dbReference type="InterPro" id="IPR003331">
    <property type="entry name" value="UDP_GlcNAc_Epimerase_2_dom"/>
</dbReference>
<dbReference type="NCBIfam" id="TIGR03568">
    <property type="entry name" value="NeuC_NnaA"/>
    <property type="match status" value="1"/>
</dbReference>
<name>A0A3P7S102_9FIRM</name>
<dbReference type="SUPFAM" id="SSF53756">
    <property type="entry name" value="UDP-Glycosyltransferase/glycogen phosphorylase"/>
    <property type="match status" value="1"/>
</dbReference>
<accession>A0A3P7S102</accession>
<organism evidence="2 3">
    <name type="scientific">Petrocella atlantisensis</name>
    <dbReference type="NCBI Taxonomy" id="2173034"/>
    <lineage>
        <taxon>Bacteria</taxon>
        <taxon>Bacillati</taxon>
        <taxon>Bacillota</taxon>
        <taxon>Clostridia</taxon>
        <taxon>Lachnospirales</taxon>
        <taxon>Vallitaleaceae</taxon>
        <taxon>Petrocella</taxon>
    </lineage>
</organism>
<dbReference type="InterPro" id="IPR029767">
    <property type="entry name" value="WecB-like"/>
</dbReference>
<dbReference type="Gene3D" id="3.40.50.2000">
    <property type="entry name" value="Glycogen Phosphorylase B"/>
    <property type="match status" value="2"/>
</dbReference>
<dbReference type="CDD" id="cd03786">
    <property type="entry name" value="GTB_UDP-GlcNAc_2-Epimerase"/>
    <property type="match status" value="1"/>
</dbReference>
<evidence type="ECO:0000259" key="1">
    <source>
        <dbReference type="Pfam" id="PF02350"/>
    </source>
</evidence>
<dbReference type="PANTHER" id="PTHR43174:SF3">
    <property type="entry name" value="UDP-N-ACETYLGLUCOSAMINE 2-EPIMERASE"/>
    <property type="match status" value="1"/>
</dbReference>
<keyword evidence="3" id="KW-1185">Reference proteome</keyword>
<gene>
    <name evidence="2" type="primary">legG</name>
    <name evidence="2" type="ORF">PATL70BA_2644</name>
</gene>
<dbReference type="OrthoDB" id="9803238at2"/>
<dbReference type="GO" id="GO:0006047">
    <property type="term" value="P:UDP-N-acetylglucosamine metabolic process"/>
    <property type="evidence" value="ECO:0007669"/>
    <property type="project" value="InterPro"/>
</dbReference>
<dbReference type="RefSeq" id="WP_125137665.1">
    <property type="nucleotide sequence ID" value="NZ_LR130778.1"/>
</dbReference>
<reference evidence="2 3" key="1">
    <citation type="submission" date="2018-09" db="EMBL/GenBank/DDBJ databases">
        <authorList>
            <person name="Postec A."/>
        </authorList>
    </citation>
    <scope>NUCLEOTIDE SEQUENCE [LARGE SCALE GENOMIC DNA]</scope>
    <source>
        <strain evidence="2">70B-A</strain>
    </source>
</reference>